<dbReference type="PANTHER" id="PTHR11785">
    <property type="entry name" value="AMINO ACID TRANSPORTER"/>
    <property type="match status" value="1"/>
</dbReference>
<dbReference type="AlphaFoldDB" id="A0A449AIC3"/>
<dbReference type="EMBL" id="LR214986">
    <property type="protein sequence ID" value="VEU64768.1"/>
    <property type="molecule type" value="Genomic_DNA"/>
</dbReference>
<feature type="transmembrane region" description="Helical" evidence="5">
    <location>
        <begin position="416"/>
        <end position="437"/>
    </location>
</feature>
<evidence type="ECO:0000256" key="5">
    <source>
        <dbReference type="SAM" id="Phobius"/>
    </source>
</evidence>
<dbReference type="InterPro" id="IPR002293">
    <property type="entry name" value="AA/rel_permease1"/>
</dbReference>
<evidence type="ECO:0000256" key="1">
    <source>
        <dbReference type="ARBA" id="ARBA00004141"/>
    </source>
</evidence>
<dbReference type="GO" id="GO:0016020">
    <property type="term" value="C:membrane"/>
    <property type="evidence" value="ECO:0007669"/>
    <property type="project" value="UniProtKB-SubCell"/>
</dbReference>
<evidence type="ECO:0000256" key="2">
    <source>
        <dbReference type="ARBA" id="ARBA00022692"/>
    </source>
</evidence>
<evidence type="ECO:0000313" key="7">
    <source>
        <dbReference type="Proteomes" id="UP000289506"/>
    </source>
</evidence>
<name>A0A449AIC3_9BACT</name>
<feature type="transmembrane region" description="Helical" evidence="5">
    <location>
        <begin position="449"/>
        <end position="472"/>
    </location>
</feature>
<organism evidence="6 7">
    <name type="scientific">Mycoplasmopsis cynos</name>
    <dbReference type="NCBI Taxonomy" id="171284"/>
    <lineage>
        <taxon>Bacteria</taxon>
        <taxon>Bacillati</taxon>
        <taxon>Mycoplasmatota</taxon>
        <taxon>Mycoplasmoidales</taxon>
        <taxon>Metamycoplasmataceae</taxon>
        <taxon>Mycoplasmopsis</taxon>
    </lineage>
</organism>
<feature type="transmembrane region" description="Helical" evidence="5">
    <location>
        <begin position="23"/>
        <end position="43"/>
    </location>
</feature>
<dbReference type="Pfam" id="PF13520">
    <property type="entry name" value="AA_permease_2"/>
    <property type="match status" value="1"/>
</dbReference>
<gene>
    <name evidence="6" type="primary">steT_2</name>
    <name evidence="6" type="ORF">NCTC10142_00528</name>
</gene>
<proteinExistence type="predicted"/>
<feature type="transmembrane region" description="Helical" evidence="5">
    <location>
        <begin position="220"/>
        <end position="241"/>
    </location>
</feature>
<dbReference type="Proteomes" id="UP000289506">
    <property type="component" value="Plasmid 13"/>
</dbReference>
<dbReference type="RefSeq" id="WP_129720640.1">
    <property type="nucleotide sequence ID" value="NZ_LR214986.1"/>
</dbReference>
<evidence type="ECO:0000256" key="4">
    <source>
        <dbReference type="ARBA" id="ARBA00023136"/>
    </source>
</evidence>
<dbReference type="Gene3D" id="1.20.1740.10">
    <property type="entry name" value="Amino acid/polyamine transporter I"/>
    <property type="match status" value="1"/>
</dbReference>
<feature type="transmembrane region" description="Helical" evidence="5">
    <location>
        <begin position="55"/>
        <end position="78"/>
    </location>
</feature>
<keyword evidence="3 5" id="KW-1133">Transmembrane helix</keyword>
<feature type="transmembrane region" description="Helical" evidence="5">
    <location>
        <begin position="359"/>
        <end position="385"/>
    </location>
</feature>
<protein>
    <submittedName>
        <fullName evidence="6">Serine/threonine exchanger SteT</fullName>
    </submittedName>
</protein>
<feature type="transmembrane region" description="Helical" evidence="5">
    <location>
        <begin position="109"/>
        <end position="130"/>
    </location>
</feature>
<reference evidence="6 7" key="1">
    <citation type="submission" date="2019-01" db="EMBL/GenBank/DDBJ databases">
        <authorList>
            <consortium name="Pathogen Informatics"/>
        </authorList>
    </citation>
    <scope>NUCLEOTIDE SEQUENCE [LARGE SCALE GENOMIC DNA]</scope>
    <source>
        <strain evidence="6 7">NCTC10142</strain>
        <plasmid evidence="7">13</plasmid>
    </source>
</reference>
<sequence length="532" mass="59834">MDNNDNISLSSMMNEKEIKNKKISFISAIFIVIGSCIGSGIFLKAGSILSNSWYSLPLAIVTWILSSFAVVCMALSLVEVAKKNTGNLSMIGWVKDLSSRFMYKTCKNFMFYIYIPLAFFFMPIYALQTIQDALASFGFANNFNTSVDWLIWGIIGLAISLWFIFVSGISVKAGNIQNWIITVVKFLPLLIITILGFYVAKVTQPEVLISPDQTKYSYTSFTSLSPGIGFFISFAAIFFSFDGFYYSLGIRTEMKQPKRSPFVLVLGLSIVTIIYLIIAISMTVAYPKSGQFSAFITFLQENKLGWLAGVTNLFIAIGIIGIVNNLAMWSSRLAEELIQNRELPFAHKYIYKLNENKPIIGTIYTAVITIFLCVIFTLIGGLTYLPNSYLDESGKSLYDGIGYFGMARLLGFADLMGNWTSIFAFSYIIVAIIGRLIKRKNDINNSEKFKYFVPCAIISIFLVSSSLILQTIAPFVDLFLLVLKENQQYDIIVSRVMIIVVFVIFLIFMIVPTIFDYDSKYAKKIYKNIAIK</sequence>
<evidence type="ECO:0000313" key="6">
    <source>
        <dbReference type="EMBL" id="VEU64768.1"/>
    </source>
</evidence>
<comment type="subcellular location">
    <subcellularLocation>
        <location evidence="1">Membrane</location>
        <topology evidence="1">Multi-pass membrane protein</topology>
    </subcellularLocation>
</comment>
<feature type="transmembrane region" description="Helical" evidence="5">
    <location>
        <begin position="262"/>
        <end position="286"/>
    </location>
</feature>
<keyword evidence="2 5" id="KW-0812">Transmembrane</keyword>
<accession>A0A449AIC3</accession>
<geneLocation type="plasmid" evidence="6 7">
    <name>13</name>
</geneLocation>
<dbReference type="PIRSF" id="PIRSF006060">
    <property type="entry name" value="AA_transporter"/>
    <property type="match status" value="1"/>
</dbReference>
<dbReference type="GO" id="GO:0015179">
    <property type="term" value="F:L-amino acid transmembrane transporter activity"/>
    <property type="evidence" value="ECO:0007669"/>
    <property type="project" value="TreeGrafter"/>
</dbReference>
<keyword evidence="4 5" id="KW-0472">Membrane</keyword>
<evidence type="ECO:0000256" key="3">
    <source>
        <dbReference type="ARBA" id="ARBA00022989"/>
    </source>
</evidence>
<feature type="transmembrane region" description="Helical" evidence="5">
    <location>
        <begin position="178"/>
        <end position="200"/>
    </location>
</feature>
<feature type="transmembrane region" description="Helical" evidence="5">
    <location>
        <begin position="306"/>
        <end position="327"/>
    </location>
</feature>
<feature type="transmembrane region" description="Helical" evidence="5">
    <location>
        <begin position="492"/>
        <end position="515"/>
    </location>
</feature>
<keyword evidence="6" id="KW-0614">Plasmid</keyword>
<dbReference type="InterPro" id="IPR050598">
    <property type="entry name" value="AminoAcid_Transporter"/>
</dbReference>
<dbReference type="PANTHER" id="PTHR11785:SF512">
    <property type="entry name" value="SOBREMESA, ISOFORM B"/>
    <property type="match status" value="1"/>
</dbReference>
<feature type="transmembrane region" description="Helical" evidence="5">
    <location>
        <begin position="150"/>
        <end position="171"/>
    </location>
</feature>